<feature type="compositionally biased region" description="Polar residues" evidence="1">
    <location>
        <begin position="1"/>
        <end position="12"/>
    </location>
</feature>
<proteinExistence type="predicted"/>
<sequence length="34" mass="3791">MLTSQPTETLPSAGQFKEVCPLSDPQRKTDCLLR</sequence>
<reference evidence="2" key="1">
    <citation type="submission" date="2014-11" db="EMBL/GenBank/DDBJ databases">
        <authorList>
            <person name="Amaro Gonzalez C."/>
        </authorList>
    </citation>
    <scope>NUCLEOTIDE SEQUENCE</scope>
</reference>
<evidence type="ECO:0000313" key="2">
    <source>
        <dbReference type="EMBL" id="JAH02885.1"/>
    </source>
</evidence>
<feature type="region of interest" description="Disordered" evidence="1">
    <location>
        <begin position="1"/>
        <end position="34"/>
    </location>
</feature>
<organism evidence="2">
    <name type="scientific">Anguilla anguilla</name>
    <name type="common">European freshwater eel</name>
    <name type="synonym">Muraena anguilla</name>
    <dbReference type="NCBI Taxonomy" id="7936"/>
    <lineage>
        <taxon>Eukaryota</taxon>
        <taxon>Metazoa</taxon>
        <taxon>Chordata</taxon>
        <taxon>Craniata</taxon>
        <taxon>Vertebrata</taxon>
        <taxon>Euteleostomi</taxon>
        <taxon>Actinopterygii</taxon>
        <taxon>Neopterygii</taxon>
        <taxon>Teleostei</taxon>
        <taxon>Anguilliformes</taxon>
        <taxon>Anguillidae</taxon>
        <taxon>Anguilla</taxon>
    </lineage>
</organism>
<accession>A0A0E9PFP7</accession>
<dbReference type="AlphaFoldDB" id="A0A0E9PFP7"/>
<evidence type="ECO:0000256" key="1">
    <source>
        <dbReference type="SAM" id="MobiDB-lite"/>
    </source>
</evidence>
<feature type="compositionally biased region" description="Basic and acidic residues" evidence="1">
    <location>
        <begin position="25"/>
        <end position="34"/>
    </location>
</feature>
<reference evidence="2" key="2">
    <citation type="journal article" date="2015" name="Fish Shellfish Immunol.">
        <title>Early steps in the European eel (Anguilla anguilla)-Vibrio vulnificus interaction in the gills: Role of the RtxA13 toxin.</title>
        <authorList>
            <person name="Callol A."/>
            <person name="Pajuelo D."/>
            <person name="Ebbesson L."/>
            <person name="Teles M."/>
            <person name="MacKenzie S."/>
            <person name="Amaro C."/>
        </authorList>
    </citation>
    <scope>NUCLEOTIDE SEQUENCE</scope>
</reference>
<name>A0A0E9PFP7_ANGAN</name>
<dbReference type="EMBL" id="GBXM01105692">
    <property type="protein sequence ID" value="JAH02885.1"/>
    <property type="molecule type" value="Transcribed_RNA"/>
</dbReference>
<protein>
    <submittedName>
        <fullName evidence="2">Uncharacterized protein</fullName>
    </submittedName>
</protein>